<evidence type="ECO:0000313" key="2">
    <source>
        <dbReference type="EMBL" id="MCX2561153.1"/>
    </source>
</evidence>
<protein>
    <submittedName>
        <fullName evidence="2">Uncharacterized protein</fullName>
    </submittedName>
</protein>
<feature type="compositionally biased region" description="Polar residues" evidence="1">
    <location>
        <begin position="1"/>
        <end position="18"/>
    </location>
</feature>
<organism evidence="2 3">
    <name type="scientific">Acetobacter farinalis</name>
    <dbReference type="NCBI Taxonomy" id="1260984"/>
    <lineage>
        <taxon>Bacteria</taxon>
        <taxon>Pseudomonadati</taxon>
        <taxon>Pseudomonadota</taxon>
        <taxon>Alphaproteobacteria</taxon>
        <taxon>Acetobacterales</taxon>
        <taxon>Acetobacteraceae</taxon>
        <taxon>Acetobacter</taxon>
    </lineage>
</organism>
<keyword evidence="3" id="KW-1185">Reference proteome</keyword>
<feature type="region of interest" description="Disordered" evidence="1">
    <location>
        <begin position="1"/>
        <end position="26"/>
    </location>
</feature>
<comment type="caution">
    <text evidence="2">The sequence shown here is derived from an EMBL/GenBank/DDBJ whole genome shotgun (WGS) entry which is preliminary data.</text>
</comment>
<gene>
    <name evidence="2" type="ORF">OQ252_07050</name>
</gene>
<reference evidence="2 3" key="1">
    <citation type="submission" date="2022-11" db="EMBL/GenBank/DDBJ databases">
        <title>Genome sequencing of Acetobacter type strain.</title>
        <authorList>
            <person name="Heo J."/>
            <person name="Lee D."/>
            <person name="Han B.-H."/>
            <person name="Hong S.-B."/>
            <person name="Kwon S.-W."/>
        </authorList>
    </citation>
    <scope>NUCLEOTIDE SEQUENCE [LARGE SCALE GENOMIC DNA]</scope>
    <source>
        <strain evidence="2 3">KACC 21251</strain>
    </source>
</reference>
<dbReference type="EMBL" id="JAPIUX010000005">
    <property type="protein sequence ID" value="MCX2561153.1"/>
    <property type="molecule type" value="Genomic_DNA"/>
</dbReference>
<name>A0ABT3Q775_9PROT</name>
<dbReference type="RefSeq" id="WP_166121704.1">
    <property type="nucleotide sequence ID" value="NZ_JAPIUX010000005.1"/>
</dbReference>
<accession>A0ABT3Q775</accession>
<sequence length="62" mass="6434">MSESVQGVSPSSAGTQTDGDSDALGSEFGKMLLKSGLMFFQGLQSDVTDAISDNTSDPDEPF</sequence>
<proteinExistence type="predicted"/>
<evidence type="ECO:0000256" key="1">
    <source>
        <dbReference type="SAM" id="MobiDB-lite"/>
    </source>
</evidence>
<dbReference type="Proteomes" id="UP001526446">
    <property type="component" value="Unassembled WGS sequence"/>
</dbReference>
<evidence type="ECO:0000313" key="3">
    <source>
        <dbReference type="Proteomes" id="UP001526446"/>
    </source>
</evidence>